<reference evidence="3 4" key="3">
    <citation type="journal article" date="2017" name="G3 (Bethesda)">
        <title>Comparative analysis highlights variable genome content of wheat rusts and divergence of the mating loci.</title>
        <authorList>
            <person name="Cuomo C.A."/>
            <person name="Bakkeren G."/>
            <person name="Khalil H.B."/>
            <person name="Panwar V."/>
            <person name="Joly D."/>
            <person name="Linning R."/>
            <person name="Sakthikumar S."/>
            <person name="Song X."/>
            <person name="Adiconis X."/>
            <person name="Fan L."/>
            <person name="Goldberg J.M."/>
            <person name="Levin J.Z."/>
            <person name="Young S."/>
            <person name="Zeng Q."/>
            <person name="Anikster Y."/>
            <person name="Bruce M."/>
            <person name="Wang M."/>
            <person name="Yin C."/>
            <person name="McCallum B."/>
            <person name="Szabo L.J."/>
            <person name="Hulbert S."/>
            <person name="Chen X."/>
            <person name="Fellers J.P."/>
        </authorList>
    </citation>
    <scope>NUCLEOTIDE SEQUENCE</scope>
    <source>
        <strain evidence="4">Isolate 1-1 / race 1 (BBBD)</strain>
        <strain evidence="3">isolate 1-1 / race 1 (BBBD)</strain>
    </source>
</reference>
<dbReference type="EnsemblFungi" id="PTTG_29022-t43_1">
    <property type="protein sequence ID" value="PTTG_29022-t43_1-p1"/>
    <property type="gene ID" value="PTTG_29022"/>
</dbReference>
<reference evidence="3" key="4">
    <citation type="submission" date="2025-05" db="UniProtKB">
        <authorList>
            <consortium name="EnsemblFungi"/>
        </authorList>
    </citation>
    <scope>IDENTIFICATION</scope>
    <source>
        <strain evidence="3">isolate 1-1 / race 1 (BBBD)</strain>
    </source>
</reference>
<evidence type="ECO:0000313" key="3">
    <source>
        <dbReference type="EnsemblFungi" id="PTTG_29022-t43_1-p1"/>
    </source>
</evidence>
<dbReference type="AlphaFoldDB" id="A0A180G703"/>
<keyword evidence="1" id="KW-0732">Signal</keyword>
<accession>A0A180G703</accession>
<evidence type="ECO:0008006" key="5">
    <source>
        <dbReference type="Google" id="ProtNLM"/>
    </source>
</evidence>
<feature type="signal peptide" evidence="1">
    <location>
        <begin position="1"/>
        <end position="21"/>
    </location>
</feature>
<evidence type="ECO:0000256" key="1">
    <source>
        <dbReference type="SAM" id="SignalP"/>
    </source>
</evidence>
<dbReference type="Proteomes" id="UP000005240">
    <property type="component" value="Unassembled WGS sequence"/>
</dbReference>
<evidence type="ECO:0000313" key="2">
    <source>
        <dbReference type="EMBL" id="OAV88456.1"/>
    </source>
</evidence>
<reference evidence="2" key="1">
    <citation type="submission" date="2009-11" db="EMBL/GenBank/DDBJ databases">
        <authorList>
            <consortium name="The Broad Institute Genome Sequencing Platform"/>
            <person name="Ward D."/>
            <person name="Feldgarden M."/>
            <person name="Earl A."/>
            <person name="Young S.K."/>
            <person name="Zeng Q."/>
            <person name="Koehrsen M."/>
            <person name="Alvarado L."/>
            <person name="Berlin A."/>
            <person name="Bochicchio J."/>
            <person name="Borenstein D."/>
            <person name="Chapman S.B."/>
            <person name="Chen Z."/>
            <person name="Engels R."/>
            <person name="Freedman E."/>
            <person name="Gellesch M."/>
            <person name="Goldberg J."/>
            <person name="Griggs A."/>
            <person name="Gujja S."/>
            <person name="Heilman E."/>
            <person name="Heiman D."/>
            <person name="Hepburn T."/>
            <person name="Howarth C."/>
            <person name="Jen D."/>
            <person name="Larson L."/>
            <person name="Lewis B."/>
            <person name="Mehta T."/>
            <person name="Park D."/>
            <person name="Pearson M."/>
            <person name="Roberts A."/>
            <person name="Saif S."/>
            <person name="Shea T."/>
            <person name="Shenoy N."/>
            <person name="Sisk P."/>
            <person name="Stolte C."/>
            <person name="Sykes S."/>
            <person name="Thomson T."/>
            <person name="Walk T."/>
            <person name="White J."/>
            <person name="Yandava C."/>
            <person name="Izard J."/>
            <person name="Baranova O.V."/>
            <person name="Blanton J.M."/>
            <person name="Tanner A.C."/>
            <person name="Dewhirst F.E."/>
            <person name="Haas B."/>
            <person name="Nusbaum C."/>
            <person name="Birren B."/>
        </authorList>
    </citation>
    <scope>NUCLEOTIDE SEQUENCE [LARGE SCALE GENOMIC DNA]</scope>
    <source>
        <strain evidence="2">1-1 BBBD Race 1</strain>
    </source>
</reference>
<dbReference type="EMBL" id="ADAS02000175">
    <property type="protein sequence ID" value="OAV88456.1"/>
    <property type="molecule type" value="Genomic_DNA"/>
</dbReference>
<dbReference type="VEuPathDB" id="FungiDB:PTTG_29022"/>
<sequence>MMRVSLLSMLILFASLSRTESRGALSRRQRGAGGASPTFEITSQAAKAQAQLAQRRALAAQRAGLGGKVKVVPMTAEIEGFAIQFKVSGSDEDLQPAAKAGALIRASAEQATADSSGGKGINLVLHGDGGQSFFDFPNKGEHEGLLGVVALAPNDKMFWGGGAGNRRTDGELHSGLLDALIRKVLPQVIKMDPTKVFFMGISGGSFLLSGFFLPLFAEKYNSGAILGCGGLAPKVKPSVNFGKTLGTMRIHFQTSAREQDGIQVTIPQAIVSYVGLAAKAGVDKETLGKKLTADATPKGTHCVFDGKGFVSGIQLLADDYIILGDGDAKGLGKVSTSVLENDQKFASGRPLTKLTR</sequence>
<dbReference type="OrthoDB" id="4540290at2759"/>
<organism evidence="2">
    <name type="scientific">Puccinia triticina (isolate 1-1 / race 1 (BBBD))</name>
    <name type="common">Brown leaf rust fungus</name>
    <dbReference type="NCBI Taxonomy" id="630390"/>
    <lineage>
        <taxon>Eukaryota</taxon>
        <taxon>Fungi</taxon>
        <taxon>Dikarya</taxon>
        <taxon>Basidiomycota</taxon>
        <taxon>Pucciniomycotina</taxon>
        <taxon>Pucciniomycetes</taxon>
        <taxon>Pucciniales</taxon>
        <taxon>Pucciniaceae</taxon>
        <taxon>Puccinia</taxon>
    </lineage>
</organism>
<evidence type="ECO:0000313" key="4">
    <source>
        <dbReference type="Proteomes" id="UP000005240"/>
    </source>
</evidence>
<proteinExistence type="predicted"/>
<protein>
    <recommendedName>
        <fullName evidence="5">Phospholipase/carboxylesterase/thioesterase domain-containing protein</fullName>
    </recommendedName>
</protein>
<reference evidence="2" key="2">
    <citation type="submission" date="2016-05" db="EMBL/GenBank/DDBJ databases">
        <title>Comparative analysis highlights variable genome content of wheat rusts and divergence of the mating loci.</title>
        <authorList>
            <person name="Cuomo C.A."/>
            <person name="Bakkeren G."/>
            <person name="Szabo L."/>
            <person name="Khalil H."/>
            <person name="Joly D."/>
            <person name="Goldberg J."/>
            <person name="Young S."/>
            <person name="Zeng Q."/>
            <person name="Fellers J."/>
        </authorList>
    </citation>
    <scope>NUCLEOTIDE SEQUENCE [LARGE SCALE GENOMIC DNA]</scope>
    <source>
        <strain evidence="2">1-1 BBBD Race 1</strain>
    </source>
</reference>
<feature type="chain" id="PRO_5008109620" description="Phospholipase/carboxylesterase/thioesterase domain-containing protein" evidence="1">
    <location>
        <begin position="22"/>
        <end position="356"/>
    </location>
</feature>
<gene>
    <name evidence="2" type="ORF">PTTG_29022</name>
</gene>
<name>A0A180G703_PUCT1</name>
<keyword evidence="4" id="KW-1185">Reference proteome</keyword>